<dbReference type="PIRSF" id="PIRSF000709">
    <property type="entry name" value="6PFK_2-Ptase"/>
    <property type="match status" value="1"/>
</dbReference>
<dbReference type="SUPFAM" id="SSF53254">
    <property type="entry name" value="Phosphoglycerate mutase-like"/>
    <property type="match status" value="1"/>
</dbReference>
<dbReference type="Pfam" id="PF00300">
    <property type="entry name" value="His_Phos_1"/>
    <property type="match status" value="1"/>
</dbReference>
<evidence type="ECO:0000256" key="2">
    <source>
        <dbReference type="PIRSR" id="PIRSR613078-2"/>
    </source>
</evidence>
<keyword evidence="4" id="KW-1185">Reference proteome</keyword>
<dbReference type="EMBL" id="RPFW01000001">
    <property type="protein sequence ID" value="TVZ06281.1"/>
    <property type="molecule type" value="Genomic_DNA"/>
</dbReference>
<dbReference type="OrthoDB" id="5296884at2"/>
<dbReference type="GO" id="GO:0016791">
    <property type="term" value="F:phosphatase activity"/>
    <property type="evidence" value="ECO:0007669"/>
    <property type="project" value="TreeGrafter"/>
</dbReference>
<dbReference type="SMART" id="SM00855">
    <property type="entry name" value="PGAM"/>
    <property type="match status" value="1"/>
</dbReference>
<dbReference type="PANTHER" id="PTHR48100:SF62">
    <property type="entry name" value="GLUCOSYL-3-PHOSPHOGLYCERATE PHOSPHATASE"/>
    <property type="match status" value="1"/>
</dbReference>
<proteinExistence type="predicted"/>
<dbReference type="RefSeq" id="WP_145851035.1">
    <property type="nucleotide sequence ID" value="NZ_RPFW01000001.1"/>
</dbReference>
<dbReference type="Proteomes" id="UP000460272">
    <property type="component" value="Unassembled WGS sequence"/>
</dbReference>
<evidence type="ECO:0000313" key="3">
    <source>
        <dbReference type="EMBL" id="TVZ06281.1"/>
    </source>
</evidence>
<feature type="binding site" evidence="2">
    <location>
        <position position="70"/>
    </location>
    <ligand>
        <name>substrate</name>
    </ligand>
</feature>
<dbReference type="AlphaFoldDB" id="A0A6P2C8C6"/>
<dbReference type="InterPro" id="IPR050275">
    <property type="entry name" value="PGM_Phosphatase"/>
</dbReference>
<comment type="caution">
    <text evidence="3">The sequence shown here is derived from an EMBL/GenBank/DDBJ whole genome shotgun (WGS) entry which is preliminary data.</text>
</comment>
<evidence type="ECO:0000313" key="4">
    <source>
        <dbReference type="Proteomes" id="UP000460272"/>
    </source>
</evidence>
<dbReference type="GO" id="GO:0005737">
    <property type="term" value="C:cytoplasm"/>
    <property type="evidence" value="ECO:0007669"/>
    <property type="project" value="TreeGrafter"/>
</dbReference>
<feature type="binding site" evidence="2">
    <location>
        <begin position="120"/>
        <end position="121"/>
    </location>
    <ligand>
        <name>substrate</name>
    </ligand>
</feature>
<gene>
    <name evidence="3" type="ORF">EAS64_02265</name>
</gene>
<accession>A0A6P2C8C6</accession>
<dbReference type="PANTHER" id="PTHR48100">
    <property type="entry name" value="BROAD-SPECIFICITY PHOSPHATASE YOR283W-RELATED"/>
    <property type="match status" value="1"/>
</dbReference>
<reference evidence="3 4" key="1">
    <citation type="submission" date="2018-11" db="EMBL/GenBank/DDBJ databases">
        <title>Trebonia kvetii gen.nov., sp.nov., a novel acidophilic actinobacterium, and proposal of the new actinobacterial family Treboniaceae fam. nov.</title>
        <authorList>
            <person name="Rapoport D."/>
            <person name="Sagova-Mareckova M."/>
            <person name="Sedlacek I."/>
            <person name="Provaznik J."/>
            <person name="Kralova S."/>
            <person name="Pavlinic D."/>
            <person name="Benes V."/>
            <person name="Kopecky J."/>
        </authorList>
    </citation>
    <scope>NUCLEOTIDE SEQUENCE [LARGE SCALE GENOMIC DNA]</scope>
    <source>
        <strain evidence="3 4">15Tr583</strain>
    </source>
</reference>
<evidence type="ECO:0000256" key="1">
    <source>
        <dbReference type="PIRSR" id="PIRSR613078-1"/>
    </source>
</evidence>
<organism evidence="3 4">
    <name type="scientific">Trebonia kvetii</name>
    <dbReference type="NCBI Taxonomy" id="2480626"/>
    <lineage>
        <taxon>Bacteria</taxon>
        <taxon>Bacillati</taxon>
        <taxon>Actinomycetota</taxon>
        <taxon>Actinomycetes</taxon>
        <taxon>Streptosporangiales</taxon>
        <taxon>Treboniaceae</taxon>
        <taxon>Trebonia</taxon>
    </lineage>
</organism>
<feature type="active site" description="Tele-phosphohistidine intermediate" evidence="1">
    <location>
        <position position="20"/>
    </location>
</feature>
<sequence>MTLGWDNPTADPTTTVLLRHGDTQLSPEHRFCGLRDLPLSASGTRQAKAAAGRLASGAPIDAVVSSPLLRAVATAAIAAGELGLTAAIDDDLRETDFGDWDGFTLEEVQQRWPAAAAAWRRDPEQAPPGGESFADTARRVDRARDRLLREHGGQTVLVVSHVTPIKIMLCGALGAPLSTLYRLYLGSACINEIQWYGQGFAAVHRVNDTSHLP</sequence>
<dbReference type="InterPro" id="IPR013078">
    <property type="entry name" value="His_Pase_superF_clade-1"/>
</dbReference>
<feature type="active site" description="Proton donor/acceptor" evidence="1">
    <location>
        <position position="94"/>
    </location>
</feature>
<dbReference type="CDD" id="cd07067">
    <property type="entry name" value="HP_PGM_like"/>
    <property type="match status" value="1"/>
</dbReference>
<protein>
    <submittedName>
        <fullName evidence="3">Histidine phosphatase family protein</fullName>
    </submittedName>
</protein>
<dbReference type="InterPro" id="IPR029033">
    <property type="entry name" value="His_PPase_superfam"/>
</dbReference>
<dbReference type="Gene3D" id="3.40.50.1240">
    <property type="entry name" value="Phosphoglycerate mutase-like"/>
    <property type="match status" value="1"/>
</dbReference>
<name>A0A6P2C8C6_9ACTN</name>